<dbReference type="InterPro" id="IPR027417">
    <property type="entry name" value="P-loop_NTPase"/>
</dbReference>
<evidence type="ECO:0000256" key="2">
    <source>
        <dbReference type="ARBA" id="ARBA00022840"/>
    </source>
</evidence>
<dbReference type="PANTHER" id="PTHR48102">
    <property type="entry name" value="ATP-DEPENDENT CLP PROTEASE ATP-BINDING SUBUNIT CLPX-LIKE, MITOCHONDRIAL-RELATED"/>
    <property type="match status" value="1"/>
</dbReference>
<dbReference type="Pfam" id="PF10431">
    <property type="entry name" value="ClpB_D2-small"/>
    <property type="match status" value="1"/>
</dbReference>
<name>A0A1I7XFC0_HETBA</name>
<evidence type="ECO:0000256" key="1">
    <source>
        <dbReference type="ARBA" id="ARBA00022741"/>
    </source>
</evidence>
<accession>A0A1I7XFC0</accession>
<organism evidence="4 5">
    <name type="scientific">Heterorhabditis bacteriophora</name>
    <name type="common">Entomopathogenic nematode worm</name>
    <dbReference type="NCBI Taxonomy" id="37862"/>
    <lineage>
        <taxon>Eukaryota</taxon>
        <taxon>Metazoa</taxon>
        <taxon>Ecdysozoa</taxon>
        <taxon>Nematoda</taxon>
        <taxon>Chromadorea</taxon>
        <taxon>Rhabditida</taxon>
        <taxon>Rhabditina</taxon>
        <taxon>Rhabditomorpha</taxon>
        <taxon>Strongyloidea</taxon>
        <taxon>Heterorhabditidae</taxon>
        <taxon>Heterorhabditis</taxon>
    </lineage>
</organism>
<dbReference type="WBParaSite" id="Hba_16030">
    <property type="protein sequence ID" value="Hba_16030"/>
    <property type="gene ID" value="Hba_16030"/>
</dbReference>
<dbReference type="InterPro" id="IPR019489">
    <property type="entry name" value="Clp_ATPase_C"/>
</dbReference>
<evidence type="ECO:0000313" key="5">
    <source>
        <dbReference type="WBParaSite" id="Hba_16030"/>
    </source>
</evidence>
<dbReference type="PANTHER" id="PTHR48102:SF7">
    <property type="entry name" value="ATP-DEPENDENT CLP PROTEASE ATP-BINDING SUBUNIT CLPX-LIKE, MITOCHONDRIAL"/>
    <property type="match status" value="1"/>
</dbReference>
<evidence type="ECO:0000313" key="4">
    <source>
        <dbReference type="Proteomes" id="UP000095283"/>
    </source>
</evidence>
<keyword evidence="2" id="KW-0067">ATP-binding</keyword>
<dbReference type="InterPro" id="IPR050052">
    <property type="entry name" value="ATP-dep_Clp_protease_ClpX"/>
</dbReference>
<protein>
    <submittedName>
        <fullName evidence="5">ClpB_D2-small domain-containing protein</fullName>
    </submittedName>
</protein>
<dbReference type="GO" id="GO:0005759">
    <property type="term" value="C:mitochondrial matrix"/>
    <property type="evidence" value="ECO:0007669"/>
    <property type="project" value="TreeGrafter"/>
</dbReference>
<dbReference type="GO" id="GO:0051603">
    <property type="term" value="P:proteolysis involved in protein catabolic process"/>
    <property type="evidence" value="ECO:0007669"/>
    <property type="project" value="TreeGrafter"/>
</dbReference>
<reference evidence="5" key="1">
    <citation type="submission" date="2016-11" db="UniProtKB">
        <authorList>
            <consortium name="WormBaseParasite"/>
        </authorList>
    </citation>
    <scope>IDENTIFICATION</scope>
</reference>
<dbReference type="SUPFAM" id="SSF52540">
    <property type="entry name" value="P-loop containing nucleoside triphosphate hydrolases"/>
    <property type="match status" value="1"/>
</dbReference>
<dbReference type="Proteomes" id="UP000095283">
    <property type="component" value="Unplaced"/>
</dbReference>
<evidence type="ECO:0000259" key="3">
    <source>
        <dbReference type="SMART" id="SM01086"/>
    </source>
</evidence>
<dbReference type="GO" id="GO:0016887">
    <property type="term" value="F:ATP hydrolysis activity"/>
    <property type="evidence" value="ECO:0007669"/>
    <property type="project" value="TreeGrafter"/>
</dbReference>
<feature type="domain" description="Clp ATPase C-terminal" evidence="3">
    <location>
        <begin position="118"/>
        <end position="203"/>
    </location>
</feature>
<dbReference type="SMART" id="SM01086">
    <property type="entry name" value="ClpB_D2-small"/>
    <property type="match status" value="1"/>
</dbReference>
<proteinExistence type="predicted"/>
<sequence>MCDCTSLTQAGYVGEDVESVIQKLLENSDGVVGTAQVSITLTGATINQCDIVSKLFRTIGFGSQFVNLAEDIFDKDEIVASNRKNSLLKMVEASDLIQFGFVPELVGRFPVLVPFHSFDHETLLRVMKEPKNNIIQQAQRLFKIDGIQLKFTQGALNEIAKQAIQKKTGARALRSIIEKVLLAPKFECLGGPVTTVIVTAGVVRGEAQYFTNYRSNESLDISLY</sequence>
<dbReference type="Gene3D" id="3.40.50.300">
    <property type="entry name" value="P-loop containing nucleotide triphosphate hydrolases"/>
    <property type="match status" value="1"/>
</dbReference>
<dbReference type="GO" id="GO:0005524">
    <property type="term" value="F:ATP binding"/>
    <property type="evidence" value="ECO:0007669"/>
    <property type="project" value="UniProtKB-KW"/>
</dbReference>
<dbReference type="Gene3D" id="1.10.8.60">
    <property type="match status" value="1"/>
</dbReference>
<keyword evidence="1" id="KW-0547">Nucleotide-binding</keyword>
<keyword evidence="4" id="KW-1185">Reference proteome</keyword>
<dbReference type="AlphaFoldDB" id="A0A1I7XFC0"/>